<dbReference type="OrthoDB" id="2606602at2759"/>
<protein>
    <submittedName>
        <fullName evidence="1">Uncharacterized protein</fullName>
    </submittedName>
</protein>
<accession>A0A0C3DR20</accession>
<dbReference type="Proteomes" id="UP000053989">
    <property type="component" value="Unassembled WGS sequence"/>
</dbReference>
<dbReference type="InParanoid" id="A0A0C3DR20"/>
<dbReference type="EMBL" id="KN822083">
    <property type="protein sequence ID" value="KIM58639.1"/>
    <property type="molecule type" value="Genomic_DNA"/>
</dbReference>
<reference evidence="2" key="2">
    <citation type="submission" date="2015-01" db="EMBL/GenBank/DDBJ databases">
        <title>Evolutionary Origins and Diversification of the Mycorrhizal Mutualists.</title>
        <authorList>
            <consortium name="DOE Joint Genome Institute"/>
            <consortium name="Mycorrhizal Genomics Consortium"/>
            <person name="Kohler A."/>
            <person name="Kuo A."/>
            <person name="Nagy L.G."/>
            <person name="Floudas D."/>
            <person name="Copeland A."/>
            <person name="Barry K.W."/>
            <person name="Cichocki N."/>
            <person name="Veneault-Fourrey C."/>
            <person name="LaButti K."/>
            <person name="Lindquist E.A."/>
            <person name="Lipzen A."/>
            <person name="Lundell T."/>
            <person name="Morin E."/>
            <person name="Murat C."/>
            <person name="Riley R."/>
            <person name="Ohm R."/>
            <person name="Sun H."/>
            <person name="Tunlid A."/>
            <person name="Henrissat B."/>
            <person name="Grigoriev I.V."/>
            <person name="Hibbett D.S."/>
            <person name="Martin F."/>
        </authorList>
    </citation>
    <scope>NUCLEOTIDE SEQUENCE [LARGE SCALE GENOMIC DNA]</scope>
    <source>
        <strain evidence="2">Foug A</strain>
    </source>
</reference>
<dbReference type="AlphaFoldDB" id="A0A0C3DR20"/>
<evidence type="ECO:0000313" key="1">
    <source>
        <dbReference type="EMBL" id="KIM58639.1"/>
    </source>
</evidence>
<gene>
    <name evidence="1" type="ORF">SCLCIDRAFT_127808</name>
</gene>
<name>A0A0C3DR20_9AGAM</name>
<dbReference type="HOGENOM" id="CLU_210663_0_0_1"/>
<proteinExistence type="predicted"/>
<sequence length="50" mass="5928">MDLEDQEERNRAKWWVEDCSCPGWRGWFLCVNGSPINLYQKPGWHGEGFV</sequence>
<keyword evidence="2" id="KW-1185">Reference proteome</keyword>
<organism evidence="1 2">
    <name type="scientific">Scleroderma citrinum Foug A</name>
    <dbReference type="NCBI Taxonomy" id="1036808"/>
    <lineage>
        <taxon>Eukaryota</taxon>
        <taxon>Fungi</taxon>
        <taxon>Dikarya</taxon>
        <taxon>Basidiomycota</taxon>
        <taxon>Agaricomycotina</taxon>
        <taxon>Agaricomycetes</taxon>
        <taxon>Agaricomycetidae</taxon>
        <taxon>Boletales</taxon>
        <taxon>Sclerodermatineae</taxon>
        <taxon>Sclerodermataceae</taxon>
        <taxon>Scleroderma</taxon>
    </lineage>
</organism>
<evidence type="ECO:0000313" key="2">
    <source>
        <dbReference type="Proteomes" id="UP000053989"/>
    </source>
</evidence>
<reference evidence="1 2" key="1">
    <citation type="submission" date="2014-04" db="EMBL/GenBank/DDBJ databases">
        <authorList>
            <consortium name="DOE Joint Genome Institute"/>
            <person name="Kuo A."/>
            <person name="Kohler A."/>
            <person name="Nagy L.G."/>
            <person name="Floudas D."/>
            <person name="Copeland A."/>
            <person name="Barry K.W."/>
            <person name="Cichocki N."/>
            <person name="Veneault-Fourrey C."/>
            <person name="LaButti K."/>
            <person name="Lindquist E.A."/>
            <person name="Lipzen A."/>
            <person name="Lundell T."/>
            <person name="Morin E."/>
            <person name="Murat C."/>
            <person name="Sun H."/>
            <person name="Tunlid A."/>
            <person name="Henrissat B."/>
            <person name="Grigoriev I.V."/>
            <person name="Hibbett D.S."/>
            <person name="Martin F."/>
            <person name="Nordberg H.P."/>
            <person name="Cantor M.N."/>
            <person name="Hua S.X."/>
        </authorList>
    </citation>
    <scope>NUCLEOTIDE SEQUENCE [LARGE SCALE GENOMIC DNA]</scope>
    <source>
        <strain evidence="1 2">Foug A</strain>
    </source>
</reference>